<dbReference type="Proteomes" id="UP001224433">
    <property type="component" value="Chromosome"/>
</dbReference>
<name>A0ABY9J7H1_9ACTN</name>
<evidence type="ECO:0008006" key="4">
    <source>
        <dbReference type="Google" id="ProtNLM"/>
    </source>
</evidence>
<accession>A0ABY9J7H1</accession>
<proteinExistence type="predicted"/>
<protein>
    <recommendedName>
        <fullName evidence="4">SH3 domain-containing protein</fullName>
    </recommendedName>
</protein>
<sequence length="82" mass="8313">MSITGGDVVDLGRGPYAWLPSKRGRGTADCGSPVLPRGPLGVDTPCDPMPPGQFPDPAGVPERTGCPARVRTHSLHAAGGPA</sequence>
<evidence type="ECO:0000313" key="2">
    <source>
        <dbReference type="EMBL" id="WLQ63555.1"/>
    </source>
</evidence>
<evidence type="ECO:0000256" key="1">
    <source>
        <dbReference type="SAM" id="MobiDB-lite"/>
    </source>
</evidence>
<keyword evidence="3" id="KW-1185">Reference proteome</keyword>
<evidence type="ECO:0000313" key="3">
    <source>
        <dbReference type="Proteomes" id="UP001224433"/>
    </source>
</evidence>
<feature type="region of interest" description="Disordered" evidence="1">
    <location>
        <begin position="1"/>
        <end position="65"/>
    </location>
</feature>
<dbReference type="EMBL" id="CP120983">
    <property type="protein sequence ID" value="WLQ63555.1"/>
    <property type="molecule type" value="Genomic_DNA"/>
</dbReference>
<organism evidence="2 3">
    <name type="scientific">Streptomyces glycanivorans</name>
    <dbReference type="NCBI Taxonomy" id="3033808"/>
    <lineage>
        <taxon>Bacteria</taxon>
        <taxon>Bacillati</taxon>
        <taxon>Actinomycetota</taxon>
        <taxon>Actinomycetes</taxon>
        <taxon>Kitasatosporales</taxon>
        <taxon>Streptomycetaceae</taxon>
        <taxon>Streptomyces</taxon>
    </lineage>
</organism>
<reference evidence="2 3" key="1">
    <citation type="submission" date="2023-03" db="EMBL/GenBank/DDBJ databases">
        <title>Isolation and description of six Streptomyces strains from soil environments, able to metabolize different microbial glucans.</title>
        <authorList>
            <person name="Widen T."/>
            <person name="Larsbrink J."/>
        </authorList>
    </citation>
    <scope>NUCLEOTIDE SEQUENCE [LARGE SCALE GENOMIC DNA]</scope>
    <source>
        <strain evidence="2 3">Alt3</strain>
    </source>
</reference>
<dbReference type="RefSeq" id="WP_306103228.1">
    <property type="nucleotide sequence ID" value="NZ_CP120983.1"/>
</dbReference>
<gene>
    <name evidence="2" type="ORF">P8A20_08130</name>
</gene>